<evidence type="ECO:0000256" key="8">
    <source>
        <dbReference type="SAM" id="MobiDB-lite"/>
    </source>
</evidence>
<sequence length="2226" mass="261878">MCNGRVIVRCRDRGLNPGLSAQKSDTLPIDRQRVPPLRIEDLIDDLKDGTKMLALLEVLSGEKLPVERGRNLKRPHFLSNANTALQFLQSKKIKLVNINSSDLVDGRPPVVLGLIWTIILYFQIEENTRALESLGHTFGGSASSLESGGARSGGEQKKAPEEKRRQGAKRALLQWVTNAIPREAGVEVKDFGPSWRDGVAFLAIIDAIKSNLVNLVAMKESSNRARLETAFDVAEQELGITRLLDPEDVDVPRPDEKSIMTYVAQFLHKYPEPRTADGSSTLAAVEAEYNELITWLMKKTQHLEHLQQTKSLPLDYAEYSSFKREFDGKLPSVEKLRKLVETQSMISITADSWREIDSLWNKLEAQLRYWLWLLDASLPGDLGQVGEWLGRAEALILSDDIPSAMNEETATIISRKLEEHKVFFADLPSVQTKFRQAMTSPAAQNVHPEQLDNMAQRLEAVGPSAARRRIQLKFLEHKCCLIAFLHLTETKLRGWTVKYGREEKVQQLLEQYRNFVSRNRIFQEFNKAYIDMQRVVEEYKREGNSGELLIRELLIRDLRLNASVTGRGLLIRDLRLNASGTGRGLLIRDLKVECQWDWERTPDQRSQVECQAKRPPSDQRESVNIDRFMRETGERWKNVSMELRCVQSMLEEVVAYWRRWNSMADEFDNWLDRAYGMQDLSEEDKMEYFQDVSVWKDKYQLLGDTVSFLIATCEDQVAHELKERYLRISTRWDELFPHVKQYMHAGDILRHRKDYRAGIEKLQGWLRNAEAVLSSTQLSSTEKIKAYGEQLQTLQKEVEGIEELFKVVSKKFQAMIQDLSRDEVDRIMNTLKKEKEALVRVRALIPMQLHLFHQILVQQESLEAGQTEIKHWLDEAESLLASESLAGGKDSVQAQLDRHKAFFSRTLYYKSMLESKNKVFQSIVKSVDHSEGIDTEEFRQRMTQLNERFVRATQQAQQSELKLQEALRCWHNFHESERTISDWLQKADKLIAEKHIDTKQTVESHKNFFEQVNERWIQELVNSAQDLRKCLPPEQHAPVAEVVDRLQAKWKTTFSQYLKEIEKEIHAEQQAFNRHEDVEVILARNKEFFVERGTLPEAERCLESMGQIAASYAQWQPSDKNLQGSHNRALAQYQAVNTRISQLQQQLQMIPAQWKNYQDKFVEMVKWMDSVDGSLKRILTEVNSLEEFEKERAVFQSICREVEMKREDMKWLVQTLDSLASHASEEESVAEQGKLEKLIVRYKNMIPTIELTMTRTDVHYKCYTYRREVREVSRSDSYFEYGRPVSRWDSYFDYGSKQVSNWNSYFDYGSRQVSRSDSYFEYGRPVSRWDSYFDYGSKQVSNWNSYFDYGSRQVSRSDSYFEYGRPVSRWDSYFDYGSKQVSNWNSYFDYGSRQVSRSDSYFEYGRPVSRWDSYFDYGSKQVSNWNSYFDYGSRQVSRSDSYFEYGRPVSRWDSYFDYGSKQVSNWNSYFDYGSRQVSRSDSYFEYGRPVSRWDSYFDYGSKQVSNWNSYFDYGSRQVSRSDSYFEYGRPVSRWDSYFDYGSKQVSNWNSYFDYGSRQVSRSDSYFEYGRPVSRWDSYFDYGSKQVSNWNSYFDYGSRQVSRSDSYFEYGRPVSRWDSYFDYGSKQVSNWNSYFDYGSRQVSRSDSYFEYGRPVSRWDSYFDYGSKQVSNWNSYFDYGSRQVSRSDSYFEYGRPVSRWDSYFDYGSKQVSNWNSYFDYGSRQVSRSDSYFEYGRPVSRWDSYFDYGSKQVSNWNSYFDYGSRQVSRSDSYFEYGRPVSRWDSYFDYGSKQVSNWNSYFDYGSRQVSRSDSYFEYGRPVSRWDSYFDYGSKQVSNWNSYFDYGSRQVSRSDSYFEYGRPVSRWDSYFDYGSKQVSNWNSYFDYGSRQVSRSDSYFEYGRPVSRWDSYFDYGSKQVSNWNSYFDYGSRQVSRSDSYFEYGRPVSRWDSYFDYGSKQVSNWNSYFDYGSRQVSRSDSYFEYGRPVSRWDSYFDYGSKQVSNWNSYFDYGSRQVSTHKVWSSYSDQKNEILKLLERAEEELRKVSPGQHDSRHLAEELQAKQDMSVALRKATEDMLRRLRDLSSNLGSLTAPERKPLLQKEVTEIERRLHITLETVQERVVYLEQFNARWTRFQSRLDELQDWTQHSAPGLLEQVQAADLTPEERVKRSQVLQGQLAEKVAVLDVLSQEARGLVQGQELETRLPFPCVDSRDTEQRPTSVAARSKALLSQ</sequence>
<dbReference type="InterPro" id="IPR001589">
    <property type="entry name" value="Actinin_actin-bd_CS"/>
</dbReference>
<dbReference type="FunFam" id="1.20.58.60:FF:000219">
    <property type="entry name" value="Uncharacterized protein, isoform J"/>
    <property type="match status" value="1"/>
</dbReference>
<keyword evidence="6" id="KW-0009">Actin-binding</keyword>
<dbReference type="FunFam" id="1.10.418.10:FF:000033">
    <property type="entry name" value="nesprin-1 isoform X1"/>
    <property type="match status" value="1"/>
</dbReference>
<dbReference type="CDD" id="cd21243">
    <property type="entry name" value="CH_SYNE1_rpt2"/>
    <property type="match status" value="1"/>
</dbReference>
<dbReference type="GO" id="GO:0034993">
    <property type="term" value="C:meiotic nuclear membrane microtubule tethering complex"/>
    <property type="evidence" value="ECO:0007669"/>
    <property type="project" value="TreeGrafter"/>
</dbReference>
<feature type="compositionally biased region" description="Basic and acidic residues" evidence="8">
    <location>
        <begin position="154"/>
        <end position="165"/>
    </location>
</feature>
<dbReference type="SMART" id="SM00029">
    <property type="entry name" value="GASTRIN"/>
    <property type="match status" value="18"/>
</dbReference>
<keyword evidence="3" id="KW-0677">Repeat</keyword>
<dbReference type="GO" id="GO:0005640">
    <property type="term" value="C:nuclear outer membrane"/>
    <property type="evidence" value="ECO:0007669"/>
    <property type="project" value="TreeGrafter"/>
</dbReference>
<dbReference type="Gene3D" id="1.10.418.10">
    <property type="entry name" value="Calponin-like domain"/>
    <property type="match status" value="2"/>
</dbReference>
<dbReference type="InterPro" id="IPR036872">
    <property type="entry name" value="CH_dom_sf"/>
</dbReference>
<proteinExistence type="predicted"/>
<dbReference type="SUPFAM" id="SSF46966">
    <property type="entry name" value="Spectrin repeat"/>
    <property type="match status" value="5"/>
</dbReference>
<keyword evidence="2" id="KW-0812">Transmembrane</keyword>
<dbReference type="InterPro" id="IPR001715">
    <property type="entry name" value="CH_dom"/>
</dbReference>
<feature type="domain" description="Calponin-homology (CH)" evidence="9">
    <location>
        <begin position="166"/>
        <end position="271"/>
    </location>
</feature>
<dbReference type="GO" id="GO:0005737">
    <property type="term" value="C:cytoplasm"/>
    <property type="evidence" value="ECO:0007669"/>
    <property type="project" value="TreeGrafter"/>
</dbReference>
<reference evidence="10" key="1">
    <citation type="submission" date="2020-11" db="EMBL/GenBank/DDBJ databases">
        <authorList>
            <person name="Tran Van P."/>
        </authorList>
    </citation>
    <scope>NUCLEOTIDE SEQUENCE</scope>
</reference>
<comment type="subcellular location">
    <subcellularLocation>
        <location evidence="1">Membrane</location>
    </subcellularLocation>
</comment>
<dbReference type="Pfam" id="PF25034">
    <property type="entry name" value="Spectrin_SYNE1"/>
    <property type="match status" value="2"/>
</dbReference>
<dbReference type="SUPFAM" id="SSF47576">
    <property type="entry name" value="Calponin-homology domain, CH-domain"/>
    <property type="match status" value="1"/>
</dbReference>
<dbReference type="PANTHER" id="PTHR47535">
    <property type="entry name" value="MUSCLE-SPECIFIC PROTEIN 300 KDA, ISOFORM G"/>
    <property type="match status" value="1"/>
</dbReference>
<accession>A0A7R9EXD4</accession>
<dbReference type="Gene3D" id="1.20.58.60">
    <property type="match status" value="6"/>
</dbReference>
<dbReference type="FunFam" id="1.10.418.10:FF:000089">
    <property type="entry name" value="Spectrin beta chain"/>
    <property type="match status" value="1"/>
</dbReference>
<dbReference type="InterPro" id="IPR057057">
    <property type="entry name" value="Spectrin_SYNE1"/>
</dbReference>
<dbReference type="SMART" id="SM00150">
    <property type="entry name" value="SPEC"/>
    <property type="match status" value="3"/>
</dbReference>
<evidence type="ECO:0000256" key="4">
    <source>
        <dbReference type="ARBA" id="ARBA00022989"/>
    </source>
</evidence>
<feature type="domain" description="Calponin-homology (CH)" evidence="9">
    <location>
        <begin position="19"/>
        <end position="123"/>
    </location>
</feature>
<dbReference type="Pfam" id="PF00307">
    <property type="entry name" value="CH"/>
    <property type="match status" value="2"/>
</dbReference>
<protein>
    <recommendedName>
        <fullName evidence="9">Calponin-homology (CH) domain-containing protein</fullName>
    </recommendedName>
</protein>
<gene>
    <name evidence="10" type="ORF">TBIB3V08_LOCUS5143</name>
</gene>
<dbReference type="PROSITE" id="PS50021">
    <property type="entry name" value="CH"/>
    <property type="match status" value="2"/>
</dbReference>
<dbReference type="GO" id="GO:0051015">
    <property type="term" value="F:actin filament binding"/>
    <property type="evidence" value="ECO:0007669"/>
    <property type="project" value="TreeGrafter"/>
</dbReference>
<dbReference type="InterPro" id="IPR018159">
    <property type="entry name" value="Spectrin/alpha-actinin"/>
</dbReference>
<feature type="region of interest" description="Disordered" evidence="8">
    <location>
        <begin position="2202"/>
        <end position="2226"/>
    </location>
</feature>
<organism evidence="10">
    <name type="scientific">Timema bartmani</name>
    <dbReference type="NCBI Taxonomy" id="61472"/>
    <lineage>
        <taxon>Eukaryota</taxon>
        <taxon>Metazoa</taxon>
        <taxon>Ecdysozoa</taxon>
        <taxon>Arthropoda</taxon>
        <taxon>Hexapoda</taxon>
        <taxon>Insecta</taxon>
        <taxon>Pterygota</taxon>
        <taxon>Neoptera</taxon>
        <taxon>Polyneoptera</taxon>
        <taxon>Phasmatodea</taxon>
        <taxon>Timematodea</taxon>
        <taxon>Timematoidea</taxon>
        <taxon>Timematidae</taxon>
        <taxon>Timema</taxon>
    </lineage>
</organism>
<dbReference type="PANTHER" id="PTHR47535:SF1">
    <property type="entry name" value="NESPRIN-1"/>
    <property type="match status" value="1"/>
</dbReference>
<dbReference type="InterPro" id="IPR052403">
    <property type="entry name" value="LINC-complex_assoc"/>
</dbReference>
<evidence type="ECO:0000256" key="3">
    <source>
        <dbReference type="ARBA" id="ARBA00022737"/>
    </source>
</evidence>
<evidence type="ECO:0000313" key="10">
    <source>
        <dbReference type="EMBL" id="CAD7442716.1"/>
    </source>
</evidence>
<dbReference type="SMART" id="SM00033">
    <property type="entry name" value="CH"/>
    <property type="match status" value="2"/>
</dbReference>
<evidence type="ECO:0000256" key="7">
    <source>
        <dbReference type="SAM" id="Coils"/>
    </source>
</evidence>
<feature type="coiled-coil region" evidence="7">
    <location>
        <begin position="935"/>
        <end position="962"/>
    </location>
</feature>
<dbReference type="GO" id="GO:0007097">
    <property type="term" value="P:nuclear migration"/>
    <property type="evidence" value="ECO:0007669"/>
    <property type="project" value="TreeGrafter"/>
</dbReference>
<keyword evidence="5" id="KW-0472">Membrane</keyword>
<evidence type="ECO:0000256" key="1">
    <source>
        <dbReference type="ARBA" id="ARBA00004370"/>
    </source>
</evidence>
<evidence type="ECO:0000256" key="5">
    <source>
        <dbReference type="ARBA" id="ARBA00023136"/>
    </source>
</evidence>
<dbReference type="CDD" id="cd00176">
    <property type="entry name" value="SPEC"/>
    <property type="match status" value="1"/>
</dbReference>
<keyword evidence="4" id="KW-1133">Transmembrane helix</keyword>
<feature type="region of interest" description="Disordered" evidence="8">
    <location>
        <begin position="142"/>
        <end position="168"/>
    </location>
</feature>
<evidence type="ECO:0000259" key="9">
    <source>
        <dbReference type="PROSITE" id="PS50021"/>
    </source>
</evidence>
<dbReference type="InterPro" id="IPR047291">
    <property type="entry name" value="CH_SYNE1_rpt2"/>
</dbReference>
<feature type="coiled-coil region" evidence="7">
    <location>
        <begin position="784"/>
        <end position="811"/>
    </location>
</feature>
<keyword evidence="7" id="KW-0175">Coiled coil</keyword>
<dbReference type="EMBL" id="OD565829">
    <property type="protein sequence ID" value="CAD7442716.1"/>
    <property type="molecule type" value="Genomic_DNA"/>
</dbReference>
<evidence type="ECO:0000256" key="6">
    <source>
        <dbReference type="ARBA" id="ARBA00023203"/>
    </source>
</evidence>
<name>A0A7R9EXD4_9NEOP</name>
<evidence type="ECO:0000256" key="2">
    <source>
        <dbReference type="ARBA" id="ARBA00022692"/>
    </source>
</evidence>
<dbReference type="PROSITE" id="PS00020">
    <property type="entry name" value="ACTININ_2"/>
    <property type="match status" value="1"/>
</dbReference>